<accession>A0A8T1S1G7</accession>
<keyword evidence="2" id="KW-1185">Reference proteome</keyword>
<proteinExistence type="predicted"/>
<evidence type="ECO:0000313" key="2">
    <source>
        <dbReference type="Proteomes" id="UP000765507"/>
    </source>
</evidence>
<dbReference type="AlphaFoldDB" id="A0A8T1S1G7"/>
<protein>
    <submittedName>
        <fullName evidence="1">Uncharacterized protein</fullName>
    </submittedName>
</protein>
<dbReference type="Proteomes" id="UP000765507">
    <property type="component" value="Unassembled WGS sequence"/>
</dbReference>
<dbReference type="EMBL" id="JAHGAV010001130">
    <property type="protein sequence ID" value="KAG6922806.1"/>
    <property type="molecule type" value="Genomic_DNA"/>
</dbReference>
<comment type="caution">
    <text evidence="1">The sequence shown here is derived from an EMBL/GenBank/DDBJ whole genome shotgun (WGS) entry which is preliminary data.</text>
</comment>
<dbReference type="OrthoDB" id="10061052at2759"/>
<gene>
    <name evidence="1" type="ORF">G0U57_000993</name>
</gene>
<organism evidence="1 2">
    <name type="scientific">Chelydra serpentina</name>
    <name type="common">Snapping turtle</name>
    <name type="synonym">Testudo serpentina</name>
    <dbReference type="NCBI Taxonomy" id="8475"/>
    <lineage>
        <taxon>Eukaryota</taxon>
        <taxon>Metazoa</taxon>
        <taxon>Chordata</taxon>
        <taxon>Craniata</taxon>
        <taxon>Vertebrata</taxon>
        <taxon>Euteleostomi</taxon>
        <taxon>Archelosauria</taxon>
        <taxon>Testudinata</taxon>
        <taxon>Testudines</taxon>
        <taxon>Cryptodira</taxon>
        <taxon>Durocryptodira</taxon>
        <taxon>Americhelydia</taxon>
        <taxon>Chelydroidea</taxon>
        <taxon>Chelydridae</taxon>
        <taxon>Chelydra</taxon>
    </lineage>
</organism>
<name>A0A8T1S1G7_CHESE</name>
<sequence length="98" mass="11191">MTERHAQSSVLGGNAELRAIGSHFLTPSSLGKVEPKSLREYADIISHLHKQFDVWFKDFKALEPHLNYSSHHLPGELTCCRGNAMELWPLQMIHLKQK</sequence>
<reference evidence="1 2" key="1">
    <citation type="journal article" date="2020" name="G3 (Bethesda)">
        <title>Draft Genome of the Common Snapping Turtle, Chelydra serpentina, a Model for Phenotypic Plasticity in Reptiles.</title>
        <authorList>
            <person name="Das D."/>
            <person name="Singh S.K."/>
            <person name="Bierstedt J."/>
            <person name="Erickson A."/>
            <person name="Galli G.L.J."/>
            <person name="Crossley D.A. 2nd"/>
            <person name="Rhen T."/>
        </authorList>
    </citation>
    <scope>NUCLEOTIDE SEQUENCE [LARGE SCALE GENOMIC DNA]</scope>
    <source>
        <strain evidence="1">KW</strain>
    </source>
</reference>
<evidence type="ECO:0000313" key="1">
    <source>
        <dbReference type="EMBL" id="KAG6922806.1"/>
    </source>
</evidence>